<dbReference type="STRING" id="1524254.PHACT_12015"/>
<dbReference type="InterPro" id="IPR008775">
    <property type="entry name" value="Phytyl_CoA_dOase-like"/>
</dbReference>
<dbReference type="Proteomes" id="UP000175669">
    <property type="component" value="Unassembled WGS sequence"/>
</dbReference>
<dbReference type="PANTHER" id="PTHR40128:SF1">
    <property type="entry name" value="PHYTANOYL-COA HYDROXYLASE"/>
    <property type="match status" value="1"/>
</dbReference>
<keyword evidence="3" id="KW-1185">Reference proteome</keyword>
<reference evidence="3" key="1">
    <citation type="submission" date="2016-07" db="EMBL/GenBank/DDBJ databases">
        <authorList>
            <person name="Florea S."/>
            <person name="Webb J.S."/>
            <person name="Jaromczyk J."/>
            <person name="Schardl C.L."/>
        </authorList>
    </citation>
    <scope>NUCLEOTIDE SEQUENCE [LARGE SCALE GENOMIC DNA]</scope>
    <source>
        <strain evidence="3">KCTC 42131</strain>
    </source>
</reference>
<name>A0A1E8CMV1_9GAMM</name>
<evidence type="ECO:0000313" key="2">
    <source>
        <dbReference type="EMBL" id="OFE13770.1"/>
    </source>
</evidence>
<protein>
    <recommendedName>
        <fullName evidence="4">Phytanoyl-CoA dioxygenase</fullName>
    </recommendedName>
</protein>
<accession>A0A1E8CMV1</accession>
<dbReference type="EMBL" id="MASR01000001">
    <property type="protein sequence ID" value="OFE13770.1"/>
    <property type="molecule type" value="Genomic_DNA"/>
</dbReference>
<comment type="caution">
    <text evidence="2">The sequence shown here is derived from an EMBL/GenBank/DDBJ whole genome shotgun (WGS) entry which is preliminary data.</text>
</comment>
<gene>
    <name evidence="2" type="ORF">PHACT_12015</name>
</gene>
<proteinExistence type="predicted"/>
<feature type="region of interest" description="Disordered" evidence="1">
    <location>
        <begin position="315"/>
        <end position="340"/>
    </location>
</feature>
<dbReference type="RefSeq" id="WP_070117988.1">
    <property type="nucleotide sequence ID" value="NZ_MASR01000001.1"/>
</dbReference>
<evidence type="ECO:0000256" key="1">
    <source>
        <dbReference type="SAM" id="MobiDB-lite"/>
    </source>
</evidence>
<dbReference type="AlphaFoldDB" id="A0A1E8CMV1"/>
<feature type="compositionally biased region" description="Polar residues" evidence="1">
    <location>
        <begin position="331"/>
        <end position="340"/>
    </location>
</feature>
<sequence>MSVDANSPPLQPMQASSIAEPDQVLQTRMTKNGYLLFRNLLPATAVTRLRQSIASILHKHGWIKNDEDTGSITTIRSPMREGEASEGFFDVYDEVMRLEPFYALAHQPVLLQIMQRVLASDCFPHPLSICRFGWPEHDAATTPPHQDFPNNQGSLRLTAAWIPLTDVPVSRGGLAILQGSNQGNTILPLDFHLGPGNRQAVLPDHLQRLPWVSTHYRPGDVILFSSTTVHRALPNHDSQYLRLSVDYRYLPDGDALTPPVLEPHFARESWDSIYQGWKDKRFCYYWQQHDYTEVPWSDEYHRLPETHLNHALRAESEYRRQRQTQQKQQTGSQEPNTDEQ</sequence>
<evidence type="ECO:0000313" key="3">
    <source>
        <dbReference type="Proteomes" id="UP000175669"/>
    </source>
</evidence>
<dbReference type="Pfam" id="PF05721">
    <property type="entry name" value="PhyH"/>
    <property type="match status" value="1"/>
</dbReference>
<dbReference type="GO" id="GO:0016706">
    <property type="term" value="F:2-oxoglutarate-dependent dioxygenase activity"/>
    <property type="evidence" value="ECO:0007669"/>
    <property type="project" value="UniProtKB-ARBA"/>
</dbReference>
<dbReference type="PANTHER" id="PTHR40128">
    <property type="entry name" value="EXPRESSED PROTEIN"/>
    <property type="match status" value="1"/>
</dbReference>
<organism evidence="2 3">
    <name type="scientific">Pseudohongiella acticola</name>
    <dbReference type="NCBI Taxonomy" id="1524254"/>
    <lineage>
        <taxon>Bacteria</taxon>
        <taxon>Pseudomonadati</taxon>
        <taxon>Pseudomonadota</taxon>
        <taxon>Gammaproteobacteria</taxon>
        <taxon>Pseudomonadales</taxon>
        <taxon>Pseudohongiellaceae</taxon>
        <taxon>Pseudohongiella</taxon>
    </lineage>
</organism>
<dbReference type="Gene3D" id="2.60.120.620">
    <property type="entry name" value="q2cbj1_9rhob like domain"/>
    <property type="match status" value="1"/>
</dbReference>
<evidence type="ECO:0008006" key="4">
    <source>
        <dbReference type="Google" id="ProtNLM"/>
    </source>
</evidence>
<dbReference type="SUPFAM" id="SSF51197">
    <property type="entry name" value="Clavaminate synthase-like"/>
    <property type="match status" value="1"/>
</dbReference>
<dbReference type="OrthoDB" id="183023at2"/>